<dbReference type="InterPro" id="IPR011067">
    <property type="entry name" value="Plasmid_toxin/cell-grow_inhib"/>
</dbReference>
<reference evidence="3 4" key="1">
    <citation type="submission" date="2021-06" db="EMBL/GenBank/DDBJ databases">
        <title>Whole genome sequence of Paenibacillus sophorae DSM23020 for comparative genomics.</title>
        <authorList>
            <person name="Kim M.-J."/>
            <person name="Lee G."/>
            <person name="Shin J.-H."/>
        </authorList>
    </citation>
    <scope>NUCLEOTIDE SEQUENCE [LARGE SCALE GENOMIC DNA]</scope>
    <source>
        <strain evidence="3 4">DSM 23020</strain>
    </source>
</reference>
<keyword evidence="4" id="KW-1185">Reference proteome</keyword>
<sequence length="173" mass="19571">MGLTIYKIKIIISVLILDKKYTDMYNEDKERDWKIKLRSEWLMAAILEKSEAVANKIVKKYEIWLVEMPPRMGSEQGGVRPAIIVQNAKGNIHSPTVLVAPITTSKTKANIPTHVFLSADEVGVAADSTVLAEQTLRVDRGRMRYKLVNDIPDYKKREVMRAIVIAYGVDEAI</sequence>
<evidence type="ECO:0000313" key="4">
    <source>
        <dbReference type="Proteomes" id="UP000683429"/>
    </source>
</evidence>
<comment type="similarity">
    <text evidence="1">Belongs to the PemK/MazF family.</text>
</comment>
<accession>A0ABX8H5J7</accession>
<protein>
    <submittedName>
        <fullName evidence="3">Type II toxin-antitoxin system PemK/MazF family toxin</fullName>
    </submittedName>
</protein>
<dbReference type="Proteomes" id="UP000683429">
    <property type="component" value="Chromosome"/>
</dbReference>
<dbReference type="SUPFAM" id="SSF50118">
    <property type="entry name" value="Cell growth inhibitor/plasmid maintenance toxic component"/>
    <property type="match status" value="1"/>
</dbReference>
<evidence type="ECO:0000313" key="3">
    <source>
        <dbReference type="EMBL" id="QWU13410.1"/>
    </source>
</evidence>
<proteinExistence type="inferred from homology"/>
<gene>
    <name evidence="3" type="ORF">KP014_15530</name>
</gene>
<dbReference type="PANTHER" id="PTHR33988:SF2">
    <property type="entry name" value="ENDORIBONUCLEASE MAZF"/>
    <property type="match status" value="1"/>
</dbReference>
<evidence type="ECO:0000256" key="1">
    <source>
        <dbReference type="ARBA" id="ARBA00007521"/>
    </source>
</evidence>
<evidence type="ECO:0000256" key="2">
    <source>
        <dbReference type="ARBA" id="ARBA00022649"/>
    </source>
</evidence>
<keyword evidence="2" id="KW-1277">Toxin-antitoxin system</keyword>
<dbReference type="EMBL" id="CP076607">
    <property type="protein sequence ID" value="QWU13410.1"/>
    <property type="molecule type" value="Genomic_DNA"/>
</dbReference>
<dbReference type="PANTHER" id="PTHR33988">
    <property type="entry name" value="ENDORIBONUCLEASE MAZF-RELATED"/>
    <property type="match status" value="1"/>
</dbReference>
<organism evidence="3 4">
    <name type="scientific">Paenibacillus sophorae</name>
    <dbReference type="NCBI Taxonomy" id="1333845"/>
    <lineage>
        <taxon>Bacteria</taxon>
        <taxon>Bacillati</taxon>
        <taxon>Bacillota</taxon>
        <taxon>Bacilli</taxon>
        <taxon>Bacillales</taxon>
        <taxon>Paenibacillaceae</taxon>
        <taxon>Paenibacillus</taxon>
    </lineage>
</organism>
<dbReference type="RefSeq" id="WP_051500460.1">
    <property type="nucleotide sequence ID" value="NZ_CP076607.1"/>
</dbReference>
<dbReference type="InterPro" id="IPR003477">
    <property type="entry name" value="PemK-like"/>
</dbReference>
<dbReference type="Pfam" id="PF02452">
    <property type="entry name" value="PemK_toxin"/>
    <property type="match status" value="1"/>
</dbReference>
<name>A0ABX8H5J7_9BACL</name>
<dbReference type="Gene3D" id="2.30.30.110">
    <property type="match status" value="1"/>
</dbReference>